<feature type="region of interest" description="Disordered" evidence="1">
    <location>
        <begin position="330"/>
        <end position="370"/>
    </location>
</feature>
<feature type="transmembrane region" description="Helical" evidence="2">
    <location>
        <begin position="529"/>
        <end position="556"/>
    </location>
</feature>
<comment type="caution">
    <text evidence="3">The sequence shown here is derived from an EMBL/GenBank/DDBJ whole genome shotgun (WGS) entry which is preliminary data.</text>
</comment>
<evidence type="ECO:0000313" key="3">
    <source>
        <dbReference type="EMBL" id="KAK9838292.1"/>
    </source>
</evidence>
<feature type="transmembrane region" description="Helical" evidence="2">
    <location>
        <begin position="401"/>
        <end position="420"/>
    </location>
</feature>
<organism evidence="3 4">
    <name type="scientific">Elliptochloris bilobata</name>
    <dbReference type="NCBI Taxonomy" id="381761"/>
    <lineage>
        <taxon>Eukaryota</taxon>
        <taxon>Viridiplantae</taxon>
        <taxon>Chlorophyta</taxon>
        <taxon>core chlorophytes</taxon>
        <taxon>Trebouxiophyceae</taxon>
        <taxon>Trebouxiophyceae incertae sedis</taxon>
        <taxon>Elliptochloris clade</taxon>
        <taxon>Elliptochloris</taxon>
    </lineage>
</organism>
<feature type="transmembrane region" description="Helical" evidence="2">
    <location>
        <begin position="114"/>
        <end position="135"/>
    </location>
</feature>
<gene>
    <name evidence="3" type="ORF">WJX81_002861</name>
</gene>
<evidence type="ECO:0000256" key="1">
    <source>
        <dbReference type="SAM" id="MobiDB-lite"/>
    </source>
</evidence>
<reference evidence="3 4" key="1">
    <citation type="journal article" date="2024" name="Nat. Commun.">
        <title>Phylogenomics reveals the evolutionary origins of lichenization in chlorophyte algae.</title>
        <authorList>
            <person name="Puginier C."/>
            <person name="Libourel C."/>
            <person name="Otte J."/>
            <person name="Skaloud P."/>
            <person name="Haon M."/>
            <person name="Grisel S."/>
            <person name="Petersen M."/>
            <person name="Berrin J.G."/>
            <person name="Delaux P.M."/>
            <person name="Dal Grande F."/>
            <person name="Keller J."/>
        </authorList>
    </citation>
    <scope>NUCLEOTIDE SEQUENCE [LARGE SCALE GENOMIC DNA]</scope>
    <source>
        <strain evidence="3 4">SAG 245.80</strain>
    </source>
</reference>
<evidence type="ECO:0000313" key="4">
    <source>
        <dbReference type="Proteomes" id="UP001445335"/>
    </source>
</evidence>
<dbReference type="InterPro" id="IPR036259">
    <property type="entry name" value="MFS_trans_sf"/>
</dbReference>
<evidence type="ECO:0000256" key="2">
    <source>
        <dbReference type="SAM" id="Phobius"/>
    </source>
</evidence>
<feature type="transmembrane region" description="Helical" evidence="2">
    <location>
        <begin position="54"/>
        <end position="75"/>
    </location>
</feature>
<dbReference type="EMBL" id="JALJOU010000019">
    <property type="protein sequence ID" value="KAK9838292.1"/>
    <property type="molecule type" value="Genomic_DNA"/>
</dbReference>
<feature type="transmembrane region" description="Helical" evidence="2">
    <location>
        <begin position="147"/>
        <end position="168"/>
    </location>
</feature>
<feature type="transmembrane region" description="Helical" evidence="2">
    <location>
        <begin position="87"/>
        <end position="108"/>
    </location>
</feature>
<proteinExistence type="predicted"/>
<sequence>MSGGGLAGENPNKIKGGKWTVVRFFLCSVGYSISWMTLSSLLNVYSDLYGRSSLLLMNIAYFLPSIPLLVVSSFADEWLDQRFGVPRVVLARLVAGLGGCGVVCAVFPWLPETIWWLLATITALGVLSAVAFSASYQMVARFANKNVISLGLGCVGCGLVVLALELALGAVPMSTRLRNFWLLELTAGICVVGLAASVSLLSDHWRAIEAWAPAPAPDALDAPLLKQDADGELGRAPSHRRRSTSLARLESASVLINYSPLDVFEAMSEGAALMHADGLSTSLLTCDEQEEVHDNYLSAPLPLGARVSGGRRARSADMASARAAAARRSAWHAQSGVGNPAGTGRLTQLPPPPTALGSADPCATPAGRPAPLASPFSAPESVVSVGGSGGLREVVESCSGVVVGLYCSGVYFVLAFPFFTFVPSSGALGARMLPKVLFFARLFADATGRLAPRARCLAPRSPLLLAGLGVGMVATLPGYFMYIRAAPSWHNDAAFVAYIAGCWLVGGYVNTGAYSLAPRLVRAHLRAAANGLLAITYQVAHTSGLLAALALALALFGGLRS</sequence>
<keyword evidence="2" id="KW-0472">Membrane</keyword>
<keyword evidence="2" id="KW-1133">Transmembrane helix</keyword>
<feature type="transmembrane region" description="Helical" evidence="2">
    <location>
        <begin position="463"/>
        <end position="483"/>
    </location>
</feature>
<feature type="transmembrane region" description="Helical" evidence="2">
    <location>
        <begin position="21"/>
        <end position="42"/>
    </location>
</feature>
<feature type="transmembrane region" description="Helical" evidence="2">
    <location>
        <begin position="180"/>
        <end position="201"/>
    </location>
</feature>
<accession>A0AAW1RYA8</accession>
<dbReference type="Proteomes" id="UP001445335">
    <property type="component" value="Unassembled WGS sequence"/>
</dbReference>
<keyword evidence="2" id="KW-0812">Transmembrane</keyword>
<dbReference type="SUPFAM" id="SSF103473">
    <property type="entry name" value="MFS general substrate transporter"/>
    <property type="match status" value="1"/>
</dbReference>
<keyword evidence="4" id="KW-1185">Reference proteome</keyword>
<feature type="transmembrane region" description="Helical" evidence="2">
    <location>
        <begin position="495"/>
        <end position="517"/>
    </location>
</feature>
<protein>
    <submittedName>
        <fullName evidence="3">Uncharacterized protein</fullName>
    </submittedName>
</protein>
<dbReference type="AlphaFoldDB" id="A0AAW1RYA8"/>
<dbReference type="Gene3D" id="1.20.1250.20">
    <property type="entry name" value="MFS general substrate transporter like domains"/>
    <property type="match status" value="1"/>
</dbReference>
<name>A0AAW1RYA8_9CHLO</name>